<accession>A0A1L8CSX6</accession>
<gene>
    <name evidence="9" type="primary">cobD</name>
    <name evidence="10" type="ORF">cpu_05220</name>
</gene>
<evidence type="ECO:0000313" key="10">
    <source>
        <dbReference type="EMBL" id="GAV22012.1"/>
    </source>
</evidence>
<comment type="pathway">
    <text evidence="2 9">Cofactor biosynthesis; adenosylcobalamin biosynthesis.</text>
</comment>
<dbReference type="AlphaFoldDB" id="A0A1L8CSX6"/>
<keyword evidence="6 9" id="KW-0812">Transmembrane</keyword>
<keyword evidence="8 9" id="KW-0472">Membrane</keyword>
<dbReference type="EMBL" id="BDJK01000006">
    <property type="protein sequence ID" value="GAV22012.1"/>
    <property type="molecule type" value="Genomic_DNA"/>
</dbReference>
<reference evidence="11" key="1">
    <citation type="submission" date="2016-12" db="EMBL/GenBank/DDBJ databases">
        <title>Draft Genome Sequences od Carboxydothermus pertinax and islandicus, Hydrogenogenic Carboxydotrophic Bacteria.</title>
        <authorList>
            <person name="Fukuyama Y."/>
            <person name="Ohmae K."/>
            <person name="Yoneda Y."/>
            <person name="Yoshida T."/>
            <person name="Sako Y."/>
        </authorList>
    </citation>
    <scope>NUCLEOTIDE SEQUENCE [LARGE SCALE GENOMIC DNA]</scope>
    <source>
        <strain evidence="11">Ug1</strain>
    </source>
</reference>
<dbReference type="STRING" id="870242.cpu_05220"/>
<keyword evidence="11" id="KW-1185">Reference proteome</keyword>
<comment type="caution">
    <text evidence="9">Lacks conserved residue(s) required for the propagation of feature annotation.</text>
</comment>
<keyword evidence="5 9" id="KW-0169">Cobalamin biosynthesis</keyword>
<evidence type="ECO:0000256" key="5">
    <source>
        <dbReference type="ARBA" id="ARBA00022573"/>
    </source>
</evidence>
<comment type="subcellular location">
    <subcellularLocation>
        <location evidence="1 9">Cell membrane</location>
        <topology evidence="1 9">Multi-pass membrane protein</topology>
    </subcellularLocation>
</comment>
<dbReference type="PANTHER" id="PTHR34308">
    <property type="entry name" value="COBALAMIN BIOSYNTHESIS PROTEIN CBIB"/>
    <property type="match status" value="1"/>
</dbReference>
<dbReference type="UniPathway" id="UPA00148"/>
<evidence type="ECO:0000256" key="2">
    <source>
        <dbReference type="ARBA" id="ARBA00004953"/>
    </source>
</evidence>
<protein>
    <recommendedName>
        <fullName evidence="9">Cobalamin biosynthesis protein CobD</fullName>
    </recommendedName>
</protein>
<evidence type="ECO:0000256" key="4">
    <source>
        <dbReference type="ARBA" id="ARBA00022475"/>
    </source>
</evidence>
<evidence type="ECO:0000256" key="3">
    <source>
        <dbReference type="ARBA" id="ARBA00006263"/>
    </source>
</evidence>
<evidence type="ECO:0000256" key="6">
    <source>
        <dbReference type="ARBA" id="ARBA00022692"/>
    </source>
</evidence>
<dbReference type="GO" id="GO:0015420">
    <property type="term" value="F:ABC-type vitamin B12 transporter activity"/>
    <property type="evidence" value="ECO:0007669"/>
    <property type="project" value="UniProtKB-UniRule"/>
</dbReference>
<feature type="transmembrane region" description="Helical" evidence="9">
    <location>
        <begin position="212"/>
        <end position="230"/>
    </location>
</feature>
<dbReference type="GO" id="GO:0005886">
    <property type="term" value="C:plasma membrane"/>
    <property type="evidence" value="ECO:0007669"/>
    <property type="project" value="UniProtKB-SubCell"/>
</dbReference>
<keyword evidence="7 9" id="KW-1133">Transmembrane helix</keyword>
<dbReference type="PANTHER" id="PTHR34308:SF1">
    <property type="entry name" value="COBALAMIN BIOSYNTHESIS PROTEIN CBIB"/>
    <property type="match status" value="1"/>
</dbReference>
<dbReference type="NCBIfam" id="TIGR00380">
    <property type="entry name" value="cobal_cbiB"/>
    <property type="match status" value="1"/>
</dbReference>
<evidence type="ECO:0000256" key="9">
    <source>
        <dbReference type="HAMAP-Rule" id="MF_00024"/>
    </source>
</evidence>
<organism evidence="10 11">
    <name type="scientific">Carboxydothermus pertinax</name>
    <dbReference type="NCBI Taxonomy" id="870242"/>
    <lineage>
        <taxon>Bacteria</taxon>
        <taxon>Bacillati</taxon>
        <taxon>Bacillota</taxon>
        <taxon>Clostridia</taxon>
        <taxon>Thermoanaerobacterales</taxon>
        <taxon>Thermoanaerobacteraceae</taxon>
        <taxon>Carboxydothermus</taxon>
    </lineage>
</organism>
<evidence type="ECO:0000256" key="7">
    <source>
        <dbReference type="ARBA" id="ARBA00022989"/>
    </source>
</evidence>
<feature type="transmembrane region" description="Helical" evidence="9">
    <location>
        <begin position="298"/>
        <end position="316"/>
    </location>
</feature>
<evidence type="ECO:0000256" key="1">
    <source>
        <dbReference type="ARBA" id="ARBA00004651"/>
    </source>
</evidence>
<evidence type="ECO:0000313" key="11">
    <source>
        <dbReference type="Proteomes" id="UP000187485"/>
    </source>
</evidence>
<dbReference type="RefSeq" id="WP_075858436.1">
    <property type="nucleotide sequence ID" value="NZ_BDJK01000006.1"/>
</dbReference>
<name>A0A1L8CSX6_9THEO</name>
<keyword evidence="4 9" id="KW-1003">Cell membrane</keyword>
<dbReference type="Proteomes" id="UP000187485">
    <property type="component" value="Unassembled WGS sequence"/>
</dbReference>
<comment type="similarity">
    <text evidence="3 9">Belongs to the CobD/CbiB family.</text>
</comment>
<dbReference type="Pfam" id="PF03186">
    <property type="entry name" value="CobD_Cbib"/>
    <property type="match status" value="1"/>
</dbReference>
<comment type="caution">
    <text evidence="10">The sequence shown here is derived from an EMBL/GenBank/DDBJ whole genome shotgun (WGS) entry which is preliminary data.</text>
</comment>
<dbReference type="HAMAP" id="MF_00024">
    <property type="entry name" value="CobD_CbiB"/>
    <property type="match status" value="1"/>
</dbReference>
<proteinExistence type="inferred from homology"/>
<comment type="function">
    <text evidence="9">Converts cobyric acid to cobinamide by the addition of aminopropanol on the F carboxylic group.</text>
</comment>
<evidence type="ECO:0000256" key="8">
    <source>
        <dbReference type="ARBA" id="ARBA00023136"/>
    </source>
</evidence>
<dbReference type="InterPro" id="IPR004485">
    <property type="entry name" value="Cobalamin_biosynth_CobD/CbiB"/>
</dbReference>
<dbReference type="GO" id="GO:0009236">
    <property type="term" value="P:cobalamin biosynthetic process"/>
    <property type="evidence" value="ECO:0007669"/>
    <property type="project" value="UniProtKB-UniRule"/>
</dbReference>
<feature type="transmembrane region" description="Helical" evidence="9">
    <location>
        <begin position="52"/>
        <end position="74"/>
    </location>
</feature>
<feature type="transmembrane region" description="Helical" evidence="9">
    <location>
        <begin position="81"/>
        <end position="105"/>
    </location>
</feature>
<dbReference type="GO" id="GO:0048472">
    <property type="term" value="F:threonine-phosphate decarboxylase activity"/>
    <property type="evidence" value="ECO:0007669"/>
    <property type="project" value="InterPro"/>
</dbReference>
<sequence>MKVIFLTVLIALILDIVFKDPGQNYHPVALIGRYIAFIEKKLYPKKPIKSALIVRGGLLVGLTLLPVSFIAFVYQHFTQKLPFLFQVVFQGIGLFFAIAPTGLAVSVNTIKNYLKDGNLAEARKSLGMIVSRDTRELPVTEVVRGSLESLAENTSDGVVAPLFWYLIGGLPGVWFYRAVNTLDSMVGYKSERYLYFGRIAAKLDDLLNYLPARMTGVLMVLAAFILRYDWKRAIKTWLRDAKKHPSPNGGIPESVLAGSLGVRLGGENIYHGQKSFRAYLGEPLNPLTPEVIDRALKLFWLTVILMVLLLGVSFLWGEV</sequence>
<dbReference type="OrthoDB" id="9811967at2"/>